<evidence type="ECO:0000313" key="2">
    <source>
        <dbReference type="EMBL" id="QNP61981.1"/>
    </source>
</evidence>
<proteinExistence type="predicted"/>
<accession>A0A7H0HN65</accession>
<reference evidence="2 3" key="1">
    <citation type="submission" date="2020-08" db="EMBL/GenBank/DDBJ databases">
        <title>A novel species.</title>
        <authorList>
            <person name="Gao J."/>
        </authorList>
    </citation>
    <scope>NUCLEOTIDE SEQUENCE [LARGE SCALE GENOMIC DNA]</scope>
    <source>
        <strain evidence="2 3">CRPJ-33</strain>
    </source>
</reference>
<name>A0A7H0HN65_9ACTN</name>
<dbReference type="KEGG" id="sgj:IAG43_02940"/>
<feature type="compositionally biased region" description="Basic and acidic residues" evidence="1">
    <location>
        <begin position="11"/>
        <end position="20"/>
    </location>
</feature>
<dbReference type="RefSeq" id="WP_187739183.1">
    <property type="nucleotide sequence ID" value="NZ_CP060825.1"/>
</dbReference>
<sequence length="60" mass="6589">MEQGSNRVSRRKDDEMKHEVAGYLRARQQHTRMDMAGDPEPGADDAAPGSPGVPRSRPDA</sequence>
<feature type="region of interest" description="Disordered" evidence="1">
    <location>
        <begin position="1"/>
        <end position="60"/>
    </location>
</feature>
<gene>
    <name evidence="2" type="ORF">IAG43_02940</name>
</gene>
<dbReference type="EMBL" id="CP060825">
    <property type="protein sequence ID" value="QNP61981.1"/>
    <property type="molecule type" value="Genomic_DNA"/>
</dbReference>
<feature type="compositionally biased region" description="Low complexity" evidence="1">
    <location>
        <begin position="34"/>
        <end position="52"/>
    </location>
</feature>
<evidence type="ECO:0000256" key="1">
    <source>
        <dbReference type="SAM" id="MobiDB-lite"/>
    </source>
</evidence>
<evidence type="ECO:0000313" key="3">
    <source>
        <dbReference type="Proteomes" id="UP000516230"/>
    </source>
</evidence>
<organism evidence="2 3">
    <name type="scientific">Streptomyces genisteinicus</name>
    <dbReference type="NCBI Taxonomy" id="2768068"/>
    <lineage>
        <taxon>Bacteria</taxon>
        <taxon>Bacillati</taxon>
        <taxon>Actinomycetota</taxon>
        <taxon>Actinomycetes</taxon>
        <taxon>Kitasatosporales</taxon>
        <taxon>Streptomycetaceae</taxon>
        <taxon>Streptomyces</taxon>
    </lineage>
</organism>
<dbReference type="AlphaFoldDB" id="A0A7H0HN65"/>
<dbReference type="Proteomes" id="UP000516230">
    <property type="component" value="Chromosome"/>
</dbReference>
<protein>
    <submittedName>
        <fullName evidence="2">Uncharacterized protein</fullName>
    </submittedName>
</protein>
<keyword evidence="3" id="KW-1185">Reference proteome</keyword>